<proteinExistence type="predicted"/>
<sequence length="112" mass="12520">MSFAESALPESIQLADGRYLVSSLQDSEGNLHESSIDLNEFIGNIDGKFQWGKIAFLESAKNIWLDTAHAPALILLKAELQKEDEDYVEDGINLNEFIQNVEGQFQYIGPSE</sequence>
<dbReference type="PANTHER" id="PTHR42076">
    <property type="entry name" value="CYANOVIRIN-N HOMOLOG"/>
    <property type="match status" value="1"/>
</dbReference>
<name>A0A8H3CTX2_9AGAM</name>
<feature type="domain" description="Cyanovirin-N" evidence="1">
    <location>
        <begin position="2"/>
        <end position="107"/>
    </location>
</feature>
<dbReference type="SMART" id="SM01111">
    <property type="entry name" value="CVNH"/>
    <property type="match status" value="1"/>
</dbReference>
<dbReference type="Gene3D" id="2.30.60.10">
    <property type="entry name" value="Cyanovirin-N"/>
    <property type="match status" value="1"/>
</dbReference>
<accession>A0A8H3CTX2</accession>
<dbReference type="PANTHER" id="PTHR42076:SF1">
    <property type="entry name" value="CYANOVIRIN-N DOMAIN-CONTAINING PROTEIN"/>
    <property type="match status" value="1"/>
</dbReference>
<dbReference type="Pfam" id="PF08881">
    <property type="entry name" value="CVNH"/>
    <property type="match status" value="1"/>
</dbReference>
<dbReference type="Proteomes" id="UP000663853">
    <property type="component" value="Unassembled WGS sequence"/>
</dbReference>
<dbReference type="InterPro" id="IPR036673">
    <property type="entry name" value="Cyanovirin-N_sf"/>
</dbReference>
<dbReference type="SUPFAM" id="SSF51322">
    <property type="entry name" value="Cyanovirin-N"/>
    <property type="match status" value="1"/>
</dbReference>
<protein>
    <recommendedName>
        <fullName evidence="1">Cyanovirin-N domain-containing protein</fullName>
    </recommendedName>
</protein>
<gene>
    <name evidence="2" type="ORF">RDB_LOCUS110009</name>
</gene>
<dbReference type="EMBL" id="CAJMXA010003503">
    <property type="protein sequence ID" value="CAE6498871.1"/>
    <property type="molecule type" value="Genomic_DNA"/>
</dbReference>
<evidence type="ECO:0000259" key="1">
    <source>
        <dbReference type="SMART" id="SM01111"/>
    </source>
</evidence>
<comment type="caution">
    <text evidence="2">The sequence shown here is derived from an EMBL/GenBank/DDBJ whole genome shotgun (WGS) entry which is preliminary data.</text>
</comment>
<evidence type="ECO:0000313" key="2">
    <source>
        <dbReference type="EMBL" id="CAE6498871.1"/>
    </source>
</evidence>
<evidence type="ECO:0000313" key="3">
    <source>
        <dbReference type="Proteomes" id="UP000663853"/>
    </source>
</evidence>
<reference evidence="2" key="1">
    <citation type="submission" date="2021-01" db="EMBL/GenBank/DDBJ databases">
        <authorList>
            <person name="Kaushik A."/>
        </authorList>
    </citation>
    <scope>NUCLEOTIDE SEQUENCE</scope>
    <source>
        <strain evidence="2">AG6-10EEA</strain>
    </source>
</reference>
<dbReference type="AlphaFoldDB" id="A0A8H3CTX2"/>
<organism evidence="2 3">
    <name type="scientific">Rhizoctonia solani</name>
    <dbReference type="NCBI Taxonomy" id="456999"/>
    <lineage>
        <taxon>Eukaryota</taxon>
        <taxon>Fungi</taxon>
        <taxon>Dikarya</taxon>
        <taxon>Basidiomycota</taxon>
        <taxon>Agaricomycotina</taxon>
        <taxon>Agaricomycetes</taxon>
        <taxon>Cantharellales</taxon>
        <taxon>Ceratobasidiaceae</taxon>
        <taxon>Rhizoctonia</taxon>
    </lineage>
</organism>
<dbReference type="InterPro" id="IPR011058">
    <property type="entry name" value="Cyanovirin-N"/>
</dbReference>